<evidence type="ECO:0000313" key="7">
    <source>
        <dbReference type="RefSeq" id="XP_034231816.1"/>
    </source>
</evidence>
<dbReference type="Gene3D" id="1.20.1280.50">
    <property type="match status" value="1"/>
</dbReference>
<evidence type="ECO:0000313" key="2">
    <source>
        <dbReference type="Proteomes" id="UP000515158"/>
    </source>
</evidence>
<dbReference type="Proteomes" id="UP000515158">
    <property type="component" value="Unplaced"/>
</dbReference>
<dbReference type="RefSeq" id="XP_034231824.1">
    <property type="nucleotide sequence ID" value="XM_034375933.1"/>
</dbReference>
<dbReference type="RefSeq" id="XP_034231819.1">
    <property type="nucleotide sequence ID" value="XM_034375928.1"/>
</dbReference>
<dbReference type="RefSeq" id="XP_034231816.1">
    <property type="nucleotide sequence ID" value="XM_034375925.1"/>
</dbReference>
<gene>
    <name evidence="3 4 5 6 7 8 9 10 11 12 13 14" type="primary">LOC117639907</name>
</gene>
<evidence type="ECO:0000313" key="5">
    <source>
        <dbReference type="RefSeq" id="XP_034231814.1"/>
    </source>
</evidence>
<dbReference type="CDD" id="cd09917">
    <property type="entry name" value="F-box_SF"/>
    <property type="match status" value="1"/>
</dbReference>
<dbReference type="PROSITE" id="PS50181">
    <property type="entry name" value="FBOX"/>
    <property type="match status" value="1"/>
</dbReference>
<dbReference type="RefSeq" id="XP_034231817.1">
    <property type="nucleotide sequence ID" value="XM_034375926.1"/>
</dbReference>
<evidence type="ECO:0000259" key="1">
    <source>
        <dbReference type="PROSITE" id="PS50181"/>
    </source>
</evidence>
<sequence length="530" mass="60093">MLTRRRARLERWIVEEKPQEEEIAQINALSDLALELVFSFLDVEHIVVASQVCTRWRDICSSRRLWTSRRVPYGYPIKAESLRVVRLLRRQHGVPPYCKIMVARGNSPLALFLENGDKLVIFTPSSLMVLLCLRHLIKDNVFSLDLCVGNLLTDFEALVVWETIASKPHLVALNIIMRSCSALLRTNYKWLRRGSLCAFSMSFGDVSDDSDDSDSDSDDGHLEEAVALPVRSLLQVHRHQLLRLDVEPESQQPLLDVRPRSLRVLTAVVLPSLVNVVKPLKYLSSLFLISKRSAPRQQSYEVLSKILSMRKIRRTLELLDISLALDVSTPHSEALLSLLSDFERLESVALRGVCRALSDPDRGPEALKTLWSGLRSVRRLTVEEEPSMFPLHALLPRTVDGGTVDPLVRVPAQLSHLVLGNVKASWQLCDAKWLQQLRRVMDAAPKLHVLLQGKCLEVPQRRGPTSIYVLRHGGMEHRQEPARIEMGRPEYIAIYPHPCSHTCQDCQNFAEQKKGCVKMYIGDLCEPKQG</sequence>
<evidence type="ECO:0000313" key="8">
    <source>
        <dbReference type="RefSeq" id="XP_034231817.1"/>
    </source>
</evidence>
<dbReference type="Pfam" id="PF00646">
    <property type="entry name" value="F-box"/>
    <property type="match status" value="1"/>
</dbReference>
<organism evidence="7">
    <name type="scientific">Thrips palmi</name>
    <name type="common">Melon thrips</name>
    <dbReference type="NCBI Taxonomy" id="161013"/>
    <lineage>
        <taxon>Eukaryota</taxon>
        <taxon>Metazoa</taxon>
        <taxon>Ecdysozoa</taxon>
        <taxon>Arthropoda</taxon>
        <taxon>Hexapoda</taxon>
        <taxon>Insecta</taxon>
        <taxon>Pterygota</taxon>
        <taxon>Neoptera</taxon>
        <taxon>Paraneoptera</taxon>
        <taxon>Thysanoptera</taxon>
        <taxon>Terebrantia</taxon>
        <taxon>Thripoidea</taxon>
        <taxon>Thripidae</taxon>
        <taxon>Thrips</taxon>
    </lineage>
</organism>
<dbReference type="RefSeq" id="XP_034231820.1">
    <property type="nucleotide sequence ID" value="XM_034375929.1"/>
</dbReference>
<name>A0A6P8Y716_THRPL</name>
<evidence type="ECO:0000313" key="9">
    <source>
        <dbReference type="RefSeq" id="XP_034231818.1"/>
    </source>
</evidence>
<dbReference type="SMART" id="SM00256">
    <property type="entry name" value="FBOX"/>
    <property type="match status" value="1"/>
</dbReference>
<reference evidence="3 4" key="1">
    <citation type="submission" date="2025-04" db="UniProtKB">
        <authorList>
            <consortium name="RefSeq"/>
        </authorList>
    </citation>
    <scope>IDENTIFICATION</scope>
    <source>
        <tissue evidence="3 4">Total insect</tissue>
    </source>
</reference>
<evidence type="ECO:0000313" key="14">
    <source>
        <dbReference type="RefSeq" id="XP_034231824.1"/>
    </source>
</evidence>
<evidence type="ECO:0000313" key="12">
    <source>
        <dbReference type="RefSeq" id="XP_034231821.1"/>
    </source>
</evidence>
<protein>
    <submittedName>
        <fullName evidence="3 4">Uncharacterized protein LOC117639907</fullName>
    </submittedName>
</protein>
<evidence type="ECO:0000313" key="10">
    <source>
        <dbReference type="RefSeq" id="XP_034231819.1"/>
    </source>
</evidence>
<evidence type="ECO:0000313" key="6">
    <source>
        <dbReference type="RefSeq" id="XP_034231815.1"/>
    </source>
</evidence>
<dbReference type="RefSeq" id="XP_034231818.1">
    <property type="nucleotide sequence ID" value="XM_034375927.1"/>
</dbReference>
<dbReference type="KEGG" id="tpal:117639907"/>
<dbReference type="GeneID" id="117639907"/>
<dbReference type="RefSeq" id="XP_034231821.1">
    <property type="nucleotide sequence ID" value="XM_034375930.1"/>
</dbReference>
<dbReference type="InterPro" id="IPR001810">
    <property type="entry name" value="F-box_dom"/>
</dbReference>
<dbReference type="RefSeq" id="XP_034231812.1">
    <property type="nucleotide sequence ID" value="XM_034375921.1"/>
</dbReference>
<dbReference type="InterPro" id="IPR036047">
    <property type="entry name" value="F-box-like_dom_sf"/>
</dbReference>
<evidence type="ECO:0000313" key="3">
    <source>
        <dbReference type="RefSeq" id="XP_034231812.1"/>
    </source>
</evidence>
<dbReference type="RefSeq" id="XP_034231815.1">
    <property type="nucleotide sequence ID" value="XM_034375924.1"/>
</dbReference>
<dbReference type="RefSeq" id="XP_034231823.1">
    <property type="nucleotide sequence ID" value="XM_034375932.1"/>
</dbReference>
<dbReference type="SUPFAM" id="SSF81383">
    <property type="entry name" value="F-box domain"/>
    <property type="match status" value="1"/>
</dbReference>
<evidence type="ECO:0000313" key="13">
    <source>
        <dbReference type="RefSeq" id="XP_034231823.1"/>
    </source>
</evidence>
<dbReference type="RefSeq" id="XP_034231813.1">
    <property type="nucleotide sequence ID" value="XM_034375922.1"/>
</dbReference>
<keyword evidence="2" id="KW-1185">Reference proteome</keyword>
<evidence type="ECO:0000313" key="11">
    <source>
        <dbReference type="RefSeq" id="XP_034231820.1"/>
    </source>
</evidence>
<dbReference type="AlphaFoldDB" id="A0A6P8Y716"/>
<feature type="domain" description="F-box" evidence="1">
    <location>
        <begin position="23"/>
        <end position="69"/>
    </location>
</feature>
<accession>A0A6P8Y716</accession>
<dbReference type="RefSeq" id="XP_034231814.1">
    <property type="nucleotide sequence ID" value="XM_034375923.1"/>
</dbReference>
<evidence type="ECO:0000313" key="4">
    <source>
        <dbReference type="RefSeq" id="XP_034231813.1"/>
    </source>
</evidence>
<proteinExistence type="predicted"/>